<reference evidence="2" key="1">
    <citation type="submission" date="2021-12" db="EMBL/GenBank/DDBJ databases">
        <title>taxonomy of Moraxella sp. ZY201224.</title>
        <authorList>
            <person name="Li F."/>
        </authorList>
    </citation>
    <scope>NUCLEOTIDE SEQUENCE</scope>
    <source>
        <strain evidence="2">ZY201224</strain>
    </source>
</reference>
<protein>
    <submittedName>
        <fullName evidence="2">DUF1566 domain-containing protein</fullName>
    </submittedName>
</protein>
<evidence type="ECO:0000313" key="3">
    <source>
        <dbReference type="Proteomes" id="UP001063782"/>
    </source>
</evidence>
<sequence>MGVGVSQYIKQLDDKIERSHKGLYYDESTGLMWYVCAVGINWSDKRKYENGSYGDIIGCHGSRSIYLNAEDTERYIAEFINSKNFGGYSDWRLPTVFEVESLRLANCSSWRQEQTGDTLTETGRQPTYKTATRTTLDNQGRLIIVDDCQYDKRTVFDRAFGGDYQKYDRDMYSSYNVYSVRVKESILSKNYQQMIDIKDDYGVRLTGLRLYKSDISFSDDRPAAFYIVRQHTPAKEATK</sequence>
<accession>A0ABY6F1P5</accession>
<proteinExistence type="predicted"/>
<organism evidence="2 3">
    <name type="scientific">Moraxella nasicaprae</name>
    <dbReference type="NCBI Taxonomy" id="2904122"/>
    <lineage>
        <taxon>Bacteria</taxon>
        <taxon>Pseudomonadati</taxon>
        <taxon>Pseudomonadota</taxon>
        <taxon>Gammaproteobacteria</taxon>
        <taxon>Moraxellales</taxon>
        <taxon>Moraxellaceae</taxon>
        <taxon>Moraxella</taxon>
    </lineage>
</organism>
<evidence type="ECO:0000259" key="1">
    <source>
        <dbReference type="Pfam" id="PF07603"/>
    </source>
</evidence>
<dbReference type="Proteomes" id="UP001063782">
    <property type="component" value="Chromosome"/>
</dbReference>
<dbReference type="InterPro" id="IPR011460">
    <property type="entry name" value="Lcl_C"/>
</dbReference>
<name>A0ABY6F1P5_9GAMM</name>
<evidence type="ECO:0000313" key="2">
    <source>
        <dbReference type="EMBL" id="UXZ04018.1"/>
    </source>
</evidence>
<gene>
    <name evidence="2" type="ORF">LU297_05165</name>
</gene>
<dbReference type="Pfam" id="PF07603">
    <property type="entry name" value="Lcl_C"/>
    <property type="match status" value="1"/>
</dbReference>
<keyword evidence="3" id="KW-1185">Reference proteome</keyword>
<dbReference type="EMBL" id="CP089977">
    <property type="protein sequence ID" value="UXZ04018.1"/>
    <property type="molecule type" value="Genomic_DNA"/>
</dbReference>
<dbReference type="RefSeq" id="WP_263075496.1">
    <property type="nucleotide sequence ID" value="NZ_CP089977.1"/>
</dbReference>
<feature type="domain" description="Lcl C-terminal" evidence="1">
    <location>
        <begin position="24"/>
        <end position="137"/>
    </location>
</feature>